<dbReference type="Proteomes" id="UP000799772">
    <property type="component" value="Unassembled WGS sequence"/>
</dbReference>
<feature type="region of interest" description="Disordered" evidence="2">
    <location>
        <begin position="161"/>
        <end position="196"/>
    </location>
</feature>
<evidence type="ECO:0000256" key="1">
    <source>
        <dbReference type="SAM" id="Coils"/>
    </source>
</evidence>
<comment type="caution">
    <text evidence="3">The sequence shown here is derived from an EMBL/GenBank/DDBJ whole genome shotgun (WGS) entry which is preliminary data.</text>
</comment>
<feature type="region of interest" description="Disordered" evidence="2">
    <location>
        <begin position="1"/>
        <end position="39"/>
    </location>
</feature>
<feature type="coiled-coil region" evidence="1">
    <location>
        <begin position="347"/>
        <end position="388"/>
    </location>
</feature>
<feature type="region of interest" description="Disordered" evidence="2">
    <location>
        <begin position="80"/>
        <end position="144"/>
    </location>
</feature>
<keyword evidence="4" id="KW-1185">Reference proteome</keyword>
<evidence type="ECO:0000313" key="3">
    <source>
        <dbReference type="EMBL" id="KAF2097743.1"/>
    </source>
</evidence>
<gene>
    <name evidence="3" type="ORF">NA57DRAFT_76552</name>
</gene>
<reference evidence="3" key="1">
    <citation type="journal article" date="2020" name="Stud. Mycol.">
        <title>101 Dothideomycetes genomes: a test case for predicting lifestyles and emergence of pathogens.</title>
        <authorList>
            <person name="Haridas S."/>
            <person name="Albert R."/>
            <person name="Binder M."/>
            <person name="Bloem J."/>
            <person name="Labutti K."/>
            <person name="Salamov A."/>
            <person name="Andreopoulos B."/>
            <person name="Baker S."/>
            <person name="Barry K."/>
            <person name="Bills G."/>
            <person name="Bluhm B."/>
            <person name="Cannon C."/>
            <person name="Castanera R."/>
            <person name="Culley D."/>
            <person name="Daum C."/>
            <person name="Ezra D."/>
            <person name="Gonzalez J."/>
            <person name="Henrissat B."/>
            <person name="Kuo A."/>
            <person name="Liang C."/>
            <person name="Lipzen A."/>
            <person name="Lutzoni F."/>
            <person name="Magnuson J."/>
            <person name="Mondo S."/>
            <person name="Nolan M."/>
            <person name="Ohm R."/>
            <person name="Pangilinan J."/>
            <person name="Park H.-J."/>
            <person name="Ramirez L."/>
            <person name="Alfaro M."/>
            <person name="Sun H."/>
            <person name="Tritt A."/>
            <person name="Yoshinaga Y."/>
            <person name="Zwiers L.-H."/>
            <person name="Turgeon B."/>
            <person name="Goodwin S."/>
            <person name="Spatafora J."/>
            <person name="Crous P."/>
            <person name="Grigoriev I."/>
        </authorList>
    </citation>
    <scope>NUCLEOTIDE SEQUENCE</scope>
    <source>
        <strain evidence="3">CBS 133067</strain>
    </source>
</reference>
<accession>A0A9P4ID01</accession>
<sequence>MSEQVQTTSSTPVSTHESSTPVATTTVSTTKAPKDKICPFCQTPYTASSLGRHLDAYIRPKNPKPVDGLHDVDKIREMRQSITRRQMLKKVNTKRASSTSQSRKVSGASSKQPSTGDGDEDMDDDSPTSPLTSAPPKNPNMTENGEQMRWKINELSWHDTGVMKNIPPRSLSIGSEAQRDTSRQRNLKSGLESRRRVSDELDTAKAAEMALKEVLGKVKEASARSVQAGIFDFDPYELNFPALCLKILPSPPTLRSQTPFPTNESWSLSPPGQRQWESLQRAVKEKLVGYQRAFNGISGSSPLLTPPPVDMDLNRLKHHLHEAYSNWQRLPDAQKQETWQLEILRSYSLAEENRKDLQDRLDVTIKENEELRRQLEVMRQALEDDGVERGREISRIPSVPSISPQTVQEIWKLGFDTRQWDYESLIEKWKAAMREQNQGANGMAAQRKLSAAPALTVNSRAEKPKARQSNARDKAIQSAAGLNSRSASRSRYQRTSDQGIVNTDMTGHQHEQSNDPDADAEAEMDHPSQLQPVHVHHGLPQARSPRPPTPQMNTHLSAHPYHDQRRSSAQLSPHSMPGQQRRHSTQFQLSPQPPQGQQQSHPDTLSRAPQQMMQFSQAPPLLQIPQNSEAQNMPVQSYTTQSLQQPTMQSWMPQHPQHPQAHQQAPNPVQALTPVSVSMPDQPQFNQPTIADPQFQHLGLQVPSNDGRRNSHPMIDPGHHIDMQGVEAPSSAGPFMNHRMALGIDGMPMGYVGTNMGIVGGGGGRVG</sequence>
<name>A0A9P4ID01_9PEZI</name>
<feature type="region of interest" description="Disordered" evidence="2">
    <location>
        <begin position="437"/>
        <end position="606"/>
    </location>
</feature>
<feature type="compositionally biased region" description="Low complexity" evidence="2">
    <location>
        <begin position="1"/>
        <end position="31"/>
    </location>
</feature>
<protein>
    <submittedName>
        <fullName evidence="3">Uncharacterized protein</fullName>
    </submittedName>
</protein>
<feature type="compositionally biased region" description="Acidic residues" evidence="2">
    <location>
        <begin position="117"/>
        <end position="126"/>
    </location>
</feature>
<dbReference type="EMBL" id="ML978127">
    <property type="protein sequence ID" value="KAF2097743.1"/>
    <property type="molecule type" value="Genomic_DNA"/>
</dbReference>
<dbReference type="OrthoDB" id="3905365at2759"/>
<proteinExistence type="predicted"/>
<evidence type="ECO:0000313" key="4">
    <source>
        <dbReference type="Proteomes" id="UP000799772"/>
    </source>
</evidence>
<feature type="compositionally biased region" description="Low complexity" evidence="2">
    <location>
        <begin position="586"/>
        <end position="602"/>
    </location>
</feature>
<evidence type="ECO:0000256" key="2">
    <source>
        <dbReference type="SAM" id="MobiDB-lite"/>
    </source>
</evidence>
<organism evidence="3 4">
    <name type="scientific">Rhizodiscina lignyota</name>
    <dbReference type="NCBI Taxonomy" id="1504668"/>
    <lineage>
        <taxon>Eukaryota</taxon>
        <taxon>Fungi</taxon>
        <taxon>Dikarya</taxon>
        <taxon>Ascomycota</taxon>
        <taxon>Pezizomycotina</taxon>
        <taxon>Dothideomycetes</taxon>
        <taxon>Pleosporomycetidae</taxon>
        <taxon>Aulographales</taxon>
        <taxon>Rhizodiscinaceae</taxon>
        <taxon>Rhizodiscina</taxon>
    </lineage>
</organism>
<feature type="compositionally biased region" description="Basic and acidic residues" evidence="2">
    <location>
        <begin position="460"/>
        <end position="475"/>
    </location>
</feature>
<feature type="compositionally biased region" description="Polar residues" evidence="2">
    <location>
        <begin position="94"/>
        <end position="112"/>
    </location>
</feature>
<keyword evidence="1" id="KW-0175">Coiled coil</keyword>
<dbReference type="AlphaFoldDB" id="A0A9P4ID01"/>
<feature type="compositionally biased region" description="Polar residues" evidence="2">
    <location>
        <begin position="480"/>
        <end position="506"/>
    </location>
</feature>